<evidence type="ECO:0000313" key="2">
    <source>
        <dbReference type="Proteomes" id="UP001499924"/>
    </source>
</evidence>
<name>A0ABP6PKA2_9ACTN</name>
<organism evidence="1 2">
    <name type="scientific">Blastococcus jejuensis</name>
    <dbReference type="NCBI Taxonomy" id="351224"/>
    <lineage>
        <taxon>Bacteria</taxon>
        <taxon>Bacillati</taxon>
        <taxon>Actinomycetota</taxon>
        <taxon>Actinomycetes</taxon>
        <taxon>Geodermatophilales</taxon>
        <taxon>Geodermatophilaceae</taxon>
        <taxon>Blastococcus</taxon>
    </lineage>
</organism>
<dbReference type="InterPro" id="IPR050563">
    <property type="entry name" value="4-hydroxybenzoyl-CoA_TE"/>
</dbReference>
<dbReference type="PANTHER" id="PTHR31793">
    <property type="entry name" value="4-HYDROXYBENZOYL-COA THIOESTERASE FAMILY MEMBER"/>
    <property type="match status" value="1"/>
</dbReference>
<dbReference type="CDD" id="cd00586">
    <property type="entry name" value="4HBT"/>
    <property type="match status" value="1"/>
</dbReference>
<gene>
    <name evidence="1" type="ORF">GCM10010531_39670</name>
</gene>
<dbReference type="SUPFAM" id="SSF54637">
    <property type="entry name" value="Thioesterase/thiol ester dehydrase-isomerase"/>
    <property type="match status" value="1"/>
</dbReference>
<dbReference type="Gene3D" id="3.10.129.10">
    <property type="entry name" value="Hotdog Thioesterase"/>
    <property type="match status" value="1"/>
</dbReference>
<dbReference type="EMBL" id="BAAAVV010000014">
    <property type="protein sequence ID" value="GAA3181540.1"/>
    <property type="molecule type" value="Genomic_DNA"/>
</dbReference>
<sequence length="133" mass="15089">MRHEHAVQLRWSDPDSYGHVNHARALSLLEDARLSLAGTAPGVVPGRQPDIILARLEVDYLRQLYYRPGEMLTVHSWVARIGTKSVTVRQELVQDGQVAIRADGICVMFDITTDTSRALTDDERAFWARYLED</sequence>
<protein>
    <submittedName>
        <fullName evidence="1">Thioesterase family protein</fullName>
    </submittedName>
</protein>
<dbReference type="PANTHER" id="PTHR31793:SF24">
    <property type="entry name" value="LONG-CHAIN ACYL-COA THIOESTERASE FADM"/>
    <property type="match status" value="1"/>
</dbReference>
<accession>A0ABP6PKA2</accession>
<comment type="caution">
    <text evidence="1">The sequence shown here is derived from an EMBL/GenBank/DDBJ whole genome shotgun (WGS) entry which is preliminary data.</text>
</comment>
<keyword evidence="2" id="KW-1185">Reference proteome</keyword>
<dbReference type="Proteomes" id="UP001499924">
    <property type="component" value="Unassembled WGS sequence"/>
</dbReference>
<dbReference type="Pfam" id="PF13279">
    <property type="entry name" value="4HBT_2"/>
    <property type="match status" value="1"/>
</dbReference>
<dbReference type="InterPro" id="IPR029069">
    <property type="entry name" value="HotDog_dom_sf"/>
</dbReference>
<reference evidence="2" key="1">
    <citation type="journal article" date="2019" name="Int. J. Syst. Evol. Microbiol.">
        <title>The Global Catalogue of Microorganisms (GCM) 10K type strain sequencing project: providing services to taxonomists for standard genome sequencing and annotation.</title>
        <authorList>
            <consortium name="The Broad Institute Genomics Platform"/>
            <consortium name="The Broad Institute Genome Sequencing Center for Infectious Disease"/>
            <person name="Wu L."/>
            <person name="Ma J."/>
        </authorList>
    </citation>
    <scope>NUCLEOTIDE SEQUENCE [LARGE SCALE GENOMIC DNA]</scope>
    <source>
        <strain evidence="2">JCM 15614</strain>
    </source>
</reference>
<evidence type="ECO:0000313" key="1">
    <source>
        <dbReference type="EMBL" id="GAA3181540.1"/>
    </source>
</evidence>
<dbReference type="RefSeq" id="WP_344690795.1">
    <property type="nucleotide sequence ID" value="NZ_BAAAVV010000014.1"/>
</dbReference>
<proteinExistence type="predicted"/>